<evidence type="ECO:0000256" key="2">
    <source>
        <dbReference type="SAM" id="Phobius"/>
    </source>
</evidence>
<organism evidence="3 4">
    <name type="scientific">Prymnesium parvum</name>
    <name type="common">Toxic golden alga</name>
    <dbReference type="NCBI Taxonomy" id="97485"/>
    <lineage>
        <taxon>Eukaryota</taxon>
        <taxon>Haptista</taxon>
        <taxon>Haptophyta</taxon>
        <taxon>Prymnesiophyceae</taxon>
        <taxon>Prymnesiales</taxon>
        <taxon>Prymnesiaceae</taxon>
        <taxon>Prymnesium</taxon>
    </lineage>
</organism>
<protein>
    <submittedName>
        <fullName evidence="3">Uncharacterized protein</fullName>
    </submittedName>
</protein>
<reference evidence="3 4" key="1">
    <citation type="journal article" date="2024" name="Science">
        <title>Giant polyketide synthase enzymes in the biosynthesis of giant marine polyether toxins.</title>
        <authorList>
            <person name="Fallon T.R."/>
            <person name="Shende V.V."/>
            <person name="Wierzbicki I.H."/>
            <person name="Pendleton A.L."/>
            <person name="Watervoot N.F."/>
            <person name="Auber R.P."/>
            <person name="Gonzalez D.J."/>
            <person name="Wisecaver J.H."/>
            <person name="Moore B.S."/>
        </authorList>
    </citation>
    <scope>NUCLEOTIDE SEQUENCE [LARGE SCALE GENOMIC DNA]</scope>
    <source>
        <strain evidence="3 4">12B1</strain>
    </source>
</reference>
<feature type="compositionally biased region" description="Pro residues" evidence="1">
    <location>
        <begin position="95"/>
        <end position="128"/>
    </location>
</feature>
<feature type="region of interest" description="Disordered" evidence="1">
    <location>
        <begin position="92"/>
        <end position="128"/>
    </location>
</feature>
<name>A0AB34J2F6_PRYPA</name>
<comment type="caution">
    <text evidence="3">The sequence shown here is derived from an EMBL/GenBank/DDBJ whole genome shotgun (WGS) entry which is preliminary data.</text>
</comment>
<feature type="transmembrane region" description="Helical" evidence="2">
    <location>
        <begin position="236"/>
        <end position="260"/>
    </location>
</feature>
<dbReference type="AlphaFoldDB" id="A0AB34J2F6"/>
<keyword evidence="2" id="KW-0472">Membrane</keyword>
<evidence type="ECO:0000313" key="4">
    <source>
        <dbReference type="Proteomes" id="UP001515480"/>
    </source>
</evidence>
<sequence length="347" mass="36538">MLPCLTAAAARAAGRYSNRRDCGCTEYRSGASAYDCTLCSKKEYLETPRDPPQYDGDGLPLPPLRTLKAVFCTPLDYGGACASDMDECGDVDACTPPPQPPPKPPPSPKPPPHCPPPPTPAPPPPPSPPLPCPPPPPPPPPWPPSPPTPPPSRPAHHIGEDGATLSEETVIVGEELHCRPFCNVMQDSVPDYCASHRVACGACDRCFALLKAPGGGGGRSVSRGAGAADRAAAADWPWTMIIFGIVVGLAAFGYALVSLLNRQQRGQRYKHPPGFKHVPLPLCATPALGFHPSAKQLSRSRPEHVDNDEANELQRDDDADERSDPIPPASGTSSGARPKGGLAAELD</sequence>
<accession>A0AB34J2F6</accession>
<dbReference type="PRINTS" id="PR01217">
    <property type="entry name" value="PRICHEXTENSN"/>
</dbReference>
<keyword evidence="2" id="KW-0812">Transmembrane</keyword>
<feature type="region of interest" description="Disordered" evidence="1">
    <location>
        <begin position="295"/>
        <end position="347"/>
    </location>
</feature>
<dbReference type="Proteomes" id="UP001515480">
    <property type="component" value="Unassembled WGS sequence"/>
</dbReference>
<evidence type="ECO:0000256" key="1">
    <source>
        <dbReference type="SAM" id="MobiDB-lite"/>
    </source>
</evidence>
<keyword evidence="2" id="KW-1133">Transmembrane helix</keyword>
<feature type="compositionally biased region" description="Basic and acidic residues" evidence="1">
    <location>
        <begin position="300"/>
        <end position="316"/>
    </location>
</feature>
<proteinExistence type="predicted"/>
<keyword evidence="4" id="KW-1185">Reference proteome</keyword>
<evidence type="ECO:0000313" key="3">
    <source>
        <dbReference type="EMBL" id="KAL1510725.1"/>
    </source>
</evidence>
<dbReference type="EMBL" id="JBGBPQ010000015">
    <property type="protein sequence ID" value="KAL1510725.1"/>
    <property type="molecule type" value="Genomic_DNA"/>
</dbReference>
<gene>
    <name evidence="3" type="ORF">AB1Y20_007014</name>
</gene>